<evidence type="ECO:0000256" key="5">
    <source>
        <dbReference type="ARBA" id="ARBA00023319"/>
    </source>
</evidence>
<evidence type="ECO:0000256" key="6">
    <source>
        <dbReference type="SAM" id="Coils"/>
    </source>
</evidence>
<dbReference type="Gene3D" id="2.60.40.10">
    <property type="entry name" value="Immunoglobulins"/>
    <property type="match status" value="6"/>
</dbReference>
<dbReference type="InterPro" id="IPR013098">
    <property type="entry name" value="Ig_I-set"/>
</dbReference>
<feature type="domain" description="Ig-like" evidence="8">
    <location>
        <begin position="154"/>
        <end position="242"/>
    </location>
</feature>
<dbReference type="WBParaSite" id="jg8879">
    <property type="protein sequence ID" value="jg8879"/>
    <property type="gene ID" value="jg8879"/>
</dbReference>
<evidence type="ECO:0000313" key="9">
    <source>
        <dbReference type="Proteomes" id="UP000887574"/>
    </source>
</evidence>
<dbReference type="FunFam" id="2.60.40.10:FF:000425">
    <property type="entry name" value="Myosin light chain kinase"/>
    <property type="match status" value="3"/>
</dbReference>
<dbReference type="FunFam" id="2.60.40.10:FF:000032">
    <property type="entry name" value="palladin isoform X1"/>
    <property type="match status" value="2"/>
</dbReference>
<feature type="domain" description="Ig-like" evidence="8">
    <location>
        <begin position="549"/>
        <end position="636"/>
    </location>
</feature>
<evidence type="ECO:0000313" key="10">
    <source>
        <dbReference type="WBParaSite" id="jg8879"/>
    </source>
</evidence>
<feature type="compositionally biased region" description="Polar residues" evidence="7">
    <location>
        <begin position="969"/>
        <end position="987"/>
    </location>
</feature>
<dbReference type="InterPro" id="IPR007110">
    <property type="entry name" value="Ig-like_dom"/>
</dbReference>
<evidence type="ECO:0000256" key="4">
    <source>
        <dbReference type="ARBA" id="ARBA00023157"/>
    </source>
</evidence>
<feature type="domain" description="Ig-like" evidence="8">
    <location>
        <begin position="262"/>
        <end position="350"/>
    </location>
</feature>
<keyword evidence="4" id="KW-1015">Disulfide bond</keyword>
<evidence type="ECO:0000256" key="2">
    <source>
        <dbReference type="ARBA" id="ARBA00022490"/>
    </source>
</evidence>
<dbReference type="InterPro" id="IPR036179">
    <property type="entry name" value="Ig-like_dom_sf"/>
</dbReference>
<dbReference type="Pfam" id="PF07679">
    <property type="entry name" value="I-set"/>
    <property type="match status" value="6"/>
</dbReference>
<dbReference type="InterPro" id="IPR013783">
    <property type="entry name" value="Ig-like_fold"/>
</dbReference>
<feature type="compositionally biased region" description="Low complexity" evidence="7">
    <location>
        <begin position="720"/>
        <end position="739"/>
    </location>
</feature>
<name>A0A915ETQ8_9BILA</name>
<keyword evidence="9" id="KW-1185">Reference proteome</keyword>
<feature type="coiled-coil region" evidence="6">
    <location>
        <begin position="107"/>
        <end position="141"/>
    </location>
</feature>
<feature type="region of interest" description="Disordered" evidence="7">
    <location>
        <begin position="961"/>
        <end position="987"/>
    </location>
</feature>
<dbReference type="GO" id="GO:0019899">
    <property type="term" value="F:enzyme binding"/>
    <property type="evidence" value="ECO:0007669"/>
    <property type="project" value="UniProtKB-ARBA"/>
</dbReference>
<dbReference type="PANTHER" id="PTHR47633">
    <property type="entry name" value="IMMUNOGLOBULIN"/>
    <property type="match status" value="1"/>
</dbReference>
<keyword evidence="2" id="KW-0963">Cytoplasm</keyword>
<sequence>MLCFCEKCISKARSTSTQDVHLSVENAVDAVQYNINKHENNLADFSQRWEDWEKSRFEIKKALQTIEEVQMWQIETREMILFIENKVKQFHHPENRLQTEGRLQKALEEAHDKFSQVKQKHQELEEQLNNLRERLTRSTIEETFIQTEEKFLAPIIVSSLKDSQIEEGCRFEFSAKVGGTPEPKISWTKDTLDVQNSADYRTSFVDGVARLTIEETFIEDTAVYKIRAENPMGSAESMARLVVKSKSQLAGQKTHEVVGEKPHFIKQLQNANVNEWETATIDCVLVAQPEPQVIWYKEEQVIQESERIRLLYRGDHCILSIIGVNPQDSGLYMVKAVNSFGESTNFCKINVLPAVRKVPPKTPPKPATPTINAPANVHQQPKAPYLQPSLANQIVNEGDRAVFQIHVGGAPAPEVSWSFNDRSIPPQDSNFQIVNEMDGWTRLIVERADPSYAGIYMVVAMNDSESSGMGALPSMRHVNQSTTHESTSTTTVPQQQFIREGFMNSSSGYEGIPTPPPPIPRHRNEQITIGEYVEKDMGDMGYSSIANAPEFIRPFQNEYTVDEGEKVKIDCLMVGNPRPRVNWFFNDRPIKSNYQIVELTNIGDTYSISFTPAKLENAGYYRMCAENIRGKTESLTLIHVRPRSMIPQPVPKALKKTQSYEHQRLMDDFYGHPQSGMQQRHLGTPPPPKRSHPIASSSSTIAMSTSYYQPKNTFAADYNQQQQQHYQQQTSQSTMSQEQKWGSQVVNSEQAPHFTQTLVSVVGTVGEMAKFEAVVTGWPTPTPQWTKDGMALTKETNPEATFSSIGGRLSLVFSTVKLEDAGKYMCTARNSSGVATSSAQLVVRPRTIAPDFTKRLISEEVMEGDTLKWSVQINGDPEPNVTWLRDGQLIPNCEEVKLIREGNGVYSMIITRVEAADGGQFTCLLENEAGEARSTADLVVRPAGSKPGSYFHITKVTQEKQLKGEEMSRNQTFSIENPRLQTDTPNP</sequence>
<proteinExistence type="predicted"/>
<dbReference type="GO" id="GO:0031672">
    <property type="term" value="C:A band"/>
    <property type="evidence" value="ECO:0007669"/>
    <property type="project" value="UniProtKB-ARBA"/>
</dbReference>
<accession>A0A915ETQ8</accession>
<keyword evidence="5" id="KW-0393">Immunoglobulin domain</keyword>
<dbReference type="PROSITE" id="PS50835">
    <property type="entry name" value="IG_LIKE"/>
    <property type="match status" value="5"/>
</dbReference>
<organism evidence="9 10">
    <name type="scientific">Ditylenchus dipsaci</name>
    <dbReference type="NCBI Taxonomy" id="166011"/>
    <lineage>
        <taxon>Eukaryota</taxon>
        <taxon>Metazoa</taxon>
        <taxon>Ecdysozoa</taxon>
        <taxon>Nematoda</taxon>
        <taxon>Chromadorea</taxon>
        <taxon>Rhabditida</taxon>
        <taxon>Tylenchina</taxon>
        <taxon>Tylenchomorpha</taxon>
        <taxon>Sphaerularioidea</taxon>
        <taxon>Anguinidae</taxon>
        <taxon>Anguininae</taxon>
        <taxon>Ditylenchus</taxon>
    </lineage>
</organism>
<reference evidence="10" key="1">
    <citation type="submission" date="2022-11" db="UniProtKB">
        <authorList>
            <consortium name="WormBaseParasite"/>
        </authorList>
    </citation>
    <scope>IDENTIFICATION</scope>
</reference>
<evidence type="ECO:0000256" key="1">
    <source>
        <dbReference type="ARBA" id="ARBA00004496"/>
    </source>
</evidence>
<keyword evidence="3" id="KW-0677">Repeat</keyword>
<dbReference type="AlphaFoldDB" id="A0A915ETQ8"/>
<dbReference type="SUPFAM" id="SSF48726">
    <property type="entry name" value="Immunoglobulin"/>
    <property type="match status" value="6"/>
</dbReference>
<evidence type="ECO:0000256" key="7">
    <source>
        <dbReference type="SAM" id="MobiDB-lite"/>
    </source>
</evidence>
<evidence type="ECO:0000259" key="8">
    <source>
        <dbReference type="PROSITE" id="PS50835"/>
    </source>
</evidence>
<protein>
    <submittedName>
        <fullName evidence="10">Ig-like domain-containing protein</fullName>
    </submittedName>
</protein>
<feature type="domain" description="Ig-like" evidence="8">
    <location>
        <begin position="850"/>
        <end position="939"/>
    </location>
</feature>
<evidence type="ECO:0000256" key="3">
    <source>
        <dbReference type="ARBA" id="ARBA00022737"/>
    </source>
</evidence>
<keyword evidence="6" id="KW-0175">Coiled coil</keyword>
<dbReference type="InterPro" id="IPR003598">
    <property type="entry name" value="Ig_sub2"/>
</dbReference>
<dbReference type="SMART" id="SM00409">
    <property type="entry name" value="IG"/>
    <property type="match status" value="6"/>
</dbReference>
<feature type="region of interest" description="Disordered" evidence="7">
    <location>
        <begin position="719"/>
        <end position="748"/>
    </location>
</feature>
<dbReference type="InterPro" id="IPR003599">
    <property type="entry name" value="Ig_sub"/>
</dbReference>
<feature type="domain" description="Ig-like" evidence="8">
    <location>
        <begin position="752"/>
        <end position="842"/>
    </location>
</feature>
<dbReference type="SMART" id="SM00408">
    <property type="entry name" value="IGc2"/>
    <property type="match status" value="5"/>
</dbReference>
<comment type="subcellular location">
    <subcellularLocation>
        <location evidence="1">Cytoplasm</location>
    </subcellularLocation>
</comment>
<feature type="region of interest" description="Disordered" evidence="7">
    <location>
        <begin position="669"/>
        <end position="697"/>
    </location>
</feature>
<dbReference type="Proteomes" id="UP000887574">
    <property type="component" value="Unplaced"/>
</dbReference>